<dbReference type="GO" id="GO:0009506">
    <property type="term" value="C:plasmodesma"/>
    <property type="evidence" value="ECO:0007669"/>
    <property type="project" value="TreeGrafter"/>
</dbReference>
<organism evidence="5 6">
    <name type="scientific">Lupinus luteus</name>
    <name type="common">European yellow lupine</name>
    <dbReference type="NCBI Taxonomy" id="3873"/>
    <lineage>
        <taxon>Eukaryota</taxon>
        <taxon>Viridiplantae</taxon>
        <taxon>Streptophyta</taxon>
        <taxon>Embryophyta</taxon>
        <taxon>Tracheophyta</taxon>
        <taxon>Spermatophyta</taxon>
        <taxon>Magnoliopsida</taxon>
        <taxon>eudicotyledons</taxon>
        <taxon>Gunneridae</taxon>
        <taxon>Pentapetalae</taxon>
        <taxon>rosids</taxon>
        <taxon>fabids</taxon>
        <taxon>Fabales</taxon>
        <taxon>Fabaceae</taxon>
        <taxon>Papilionoideae</taxon>
        <taxon>50 kb inversion clade</taxon>
        <taxon>genistoids sensu lato</taxon>
        <taxon>core genistoids</taxon>
        <taxon>Genisteae</taxon>
        <taxon>Lupinus</taxon>
    </lineage>
</organism>
<evidence type="ECO:0000256" key="3">
    <source>
        <dbReference type="SAM" id="Coils"/>
    </source>
</evidence>
<comment type="caution">
    <text evidence="5">The sequence shown here is derived from an EMBL/GenBank/DDBJ whole genome shotgun (WGS) entry which is preliminary data.</text>
</comment>
<gene>
    <name evidence="5" type="ORF">LLUT_LOCUS15723</name>
</gene>
<accession>A0AAV1X0I6</accession>
<dbReference type="PROSITE" id="PS50096">
    <property type="entry name" value="IQ"/>
    <property type="match status" value="1"/>
</dbReference>
<evidence type="ECO:0000256" key="2">
    <source>
        <dbReference type="ARBA" id="ARBA00023186"/>
    </source>
</evidence>
<protein>
    <recommendedName>
        <fullName evidence="4">BAG domain-containing protein</fullName>
    </recommendedName>
</protein>
<dbReference type="InterPro" id="IPR000048">
    <property type="entry name" value="IQ_motif_EF-hand-BS"/>
</dbReference>
<dbReference type="InterPro" id="IPR003103">
    <property type="entry name" value="BAG_domain"/>
</dbReference>
<dbReference type="PROSITE" id="PS51035">
    <property type="entry name" value="BAG"/>
    <property type="match status" value="1"/>
</dbReference>
<sequence>MHMNNNYSPFYTTPWPKKKIVSIPVHFVESEMTTNNNKNKNNPAIKIQKVFRGFLVRKNIRRIKAISVELEKIEGKLCDFETMELIKREQKERLKVSESIMNLLLKLDSVRVFSYYSGVRDYRKSIIKKAIALHELVDQIHMVEPTYQNNSAEVDSDIRDSHLMESGKETENKKEVGVIENGSRPVGSAEDRLVESEEDRLVGPMEDALVGYGKDRKGEDKFIGLTEDTIVGSEKDRNRESNKMEGWIDVDEGVGEESVGTSMVEEVEENCLVKEEEGCKEGIGDYENNNKNKEMLERMMEENERMMIMMEQLFERNEMQTKLLTSLSQRVEQLERAYTCDKMRRRKKRKNVGH</sequence>
<proteinExistence type="predicted"/>
<keyword evidence="6" id="KW-1185">Reference proteome</keyword>
<dbReference type="EMBL" id="CAXHTB010000011">
    <property type="protein sequence ID" value="CAL0314663.1"/>
    <property type="molecule type" value="Genomic_DNA"/>
</dbReference>
<keyword evidence="1" id="KW-0112">Calmodulin-binding</keyword>
<evidence type="ECO:0000256" key="1">
    <source>
        <dbReference type="ARBA" id="ARBA00022860"/>
    </source>
</evidence>
<keyword evidence="2" id="KW-0143">Chaperone</keyword>
<dbReference type="Pfam" id="PF02179">
    <property type="entry name" value="BAG"/>
    <property type="match status" value="1"/>
</dbReference>
<dbReference type="PANTHER" id="PTHR33322:SF4">
    <property type="entry name" value="BAG DOMAIN CONTAINING PROTEIN, EXPRESSED"/>
    <property type="match status" value="1"/>
</dbReference>
<feature type="coiled-coil region" evidence="3">
    <location>
        <begin position="286"/>
        <end position="337"/>
    </location>
</feature>
<dbReference type="InterPro" id="IPR036533">
    <property type="entry name" value="BAG_dom_sf"/>
</dbReference>
<dbReference type="Proteomes" id="UP001497480">
    <property type="component" value="Unassembled WGS sequence"/>
</dbReference>
<dbReference type="Gene3D" id="1.20.58.120">
    <property type="entry name" value="BAG domain"/>
    <property type="match status" value="1"/>
</dbReference>
<feature type="domain" description="BAG" evidence="4">
    <location>
        <begin position="62"/>
        <end position="141"/>
    </location>
</feature>
<dbReference type="Pfam" id="PF00612">
    <property type="entry name" value="IQ"/>
    <property type="match status" value="1"/>
</dbReference>
<dbReference type="AlphaFoldDB" id="A0AAV1X0I6"/>
<dbReference type="GO" id="GO:0051087">
    <property type="term" value="F:protein-folding chaperone binding"/>
    <property type="evidence" value="ECO:0007669"/>
    <property type="project" value="InterPro"/>
</dbReference>
<dbReference type="InterPro" id="IPR040400">
    <property type="entry name" value="BAG5/6/7/8"/>
</dbReference>
<evidence type="ECO:0000313" key="6">
    <source>
        <dbReference type="Proteomes" id="UP001497480"/>
    </source>
</evidence>
<dbReference type="SUPFAM" id="SSF63491">
    <property type="entry name" value="BAG domain"/>
    <property type="match status" value="1"/>
</dbReference>
<name>A0AAV1X0I6_LUPLU</name>
<dbReference type="PANTHER" id="PTHR33322">
    <property type="entry name" value="BAG DOMAIN CONTAINING PROTEIN, EXPRESSED"/>
    <property type="match status" value="1"/>
</dbReference>
<reference evidence="5 6" key="1">
    <citation type="submission" date="2024-03" db="EMBL/GenBank/DDBJ databases">
        <authorList>
            <person name="Martinez-Hernandez J."/>
        </authorList>
    </citation>
    <scope>NUCLEOTIDE SEQUENCE [LARGE SCALE GENOMIC DNA]</scope>
</reference>
<evidence type="ECO:0000313" key="5">
    <source>
        <dbReference type="EMBL" id="CAL0314663.1"/>
    </source>
</evidence>
<dbReference type="GO" id="GO:0006457">
    <property type="term" value="P:protein folding"/>
    <property type="evidence" value="ECO:0007669"/>
    <property type="project" value="TreeGrafter"/>
</dbReference>
<keyword evidence="3" id="KW-0175">Coiled coil</keyword>
<dbReference type="GO" id="GO:0005516">
    <property type="term" value="F:calmodulin binding"/>
    <property type="evidence" value="ECO:0007669"/>
    <property type="project" value="UniProtKB-KW"/>
</dbReference>
<evidence type="ECO:0000259" key="4">
    <source>
        <dbReference type="PROSITE" id="PS51035"/>
    </source>
</evidence>